<dbReference type="EMBL" id="FZNK01000008">
    <property type="protein sequence ID" value="SNR65483.1"/>
    <property type="molecule type" value="Genomic_DNA"/>
</dbReference>
<dbReference type="SUPFAM" id="SSF47794">
    <property type="entry name" value="Rad51 N-terminal domain-like"/>
    <property type="match status" value="1"/>
</dbReference>
<gene>
    <name evidence="2" type="ORF">SAMN06266787_10829</name>
</gene>
<dbReference type="Pfam" id="PF14520">
    <property type="entry name" value="HHH_5"/>
    <property type="match status" value="1"/>
</dbReference>
<dbReference type="Gene3D" id="1.10.150.20">
    <property type="entry name" value="5' to 3' exonuclease, C-terminal subdomain"/>
    <property type="match status" value="1"/>
</dbReference>
<evidence type="ECO:0000313" key="2">
    <source>
        <dbReference type="EMBL" id="SNR65483.1"/>
    </source>
</evidence>
<protein>
    <submittedName>
        <fullName evidence="2">Helix-hairpin-helix domain-containing protein</fullName>
    </submittedName>
</protein>
<dbReference type="InterPro" id="IPR010995">
    <property type="entry name" value="DNA_repair_Rad51/TF_NusA_a-hlx"/>
</dbReference>
<feature type="region of interest" description="Disordered" evidence="1">
    <location>
        <begin position="248"/>
        <end position="290"/>
    </location>
</feature>
<dbReference type="GO" id="GO:0000166">
    <property type="term" value="F:nucleotide binding"/>
    <property type="evidence" value="ECO:0007669"/>
    <property type="project" value="InterPro"/>
</dbReference>
<feature type="compositionally biased region" description="Polar residues" evidence="1">
    <location>
        <begin position="278"/>
        <end position="288"/>
    </location>
</feature>
<organism evidence="2 3">
    <name type="scientific">Halorubrum ezzemoulense</name>
    <name type="common">Halorubrum chaoviator</name>
    <dbReference type="NCBI Taxonomy" id="337243"/>
    <lineage>
        <taxon>Archaea</taxon>
        <taxon>Methanobacteriati</taxon>
        <taxon>Methanobacteriota</taxon>
        <taxon>Stenosarchaea group</taxon>
        <taxon>Halobacteria</taxon>
        <taxon>Halobacteriales</taxon>
        <taxon>Haloferacaceae</taxon>
        <taxon>Halorubrum</taxon>
    </lineage>
</organism>
<feature type="compositionally biased region" description="Basic and acidic residues" evidence="1">
    <location>
        <begin position="250"/>
        <end position="272"/>
    </location>
</feature>
<reference evidence="2 3" key="1">
    <citation type="submission" date="2017-06" db="EMBL/GenBank/DDBJ databases">
        <authorList>
            <person name="Kim H.J."/>
            <person name="Triplett B.A."/>
        </authorList>
    </citation>
    <scope>NUCLEOTIDE SEQUENCE [LARGE SCALE GENOMIC DNA]</scope>
    <source>
        <strain evidence="2 3">DSM 19316</strain>
    </source>
</reference>
<dbReference type="Proteomes" id="UP000198297">
    <property type="component" value="Unassembled WGS sequence"/>
</dbReference>
<accession>A0A238Y494</accession>
<evidence type="ECO:0000256" key="1">
    <source>
        <dbReference type="SAM" id="MobiDB-lite"/>
    </source>
</evidence>
<name>A0A238Y494_HALEZ</name>
<proteinExistence type="predicted"/>
<dbReference type="AlphaFoldDB" id="A0A238Y494"/>
<sequence length="350" mass="39274">MTSNTESVPERHCQNWRTLYRDGMSPYEIATENGHSRRVVREHLVGDCAHDGEITPVPRGRTHEMSAPECRAVRRQYTDGDSIETLLDWTGRRWRTLVRHLTGECSHEKPVDAQTVTKQEFLRRDPVSPTECARHRRGARAASSVRAYAETVERGYQVILTHVNGDCAHEIDEPPRESAGRGEDISPKDCQAFRQAYQSSPDVEFQDIAEKHDCSPTTVERHVTFRCSHPPEDLLVTDVEAVQDLLHSGSKVDEDVSTEQRDESPNPRRVEPDEQEEPSQQAAANTDTEQTRVEGRLLDVGGVTETIATSLTRAGYETRDDLRDASKGDLAGIDGVPEQVAMRIKLDVGE</sequence>
<evidence type="ECO:0000313" key="3">
    <source>
        <dbReference type="Proteomes" id="UP000198297"/>
    </source>
</evidence>